<evidence type="ECO:0000256" key="3">
    <source>
        <dbReference type="PROSITE-ProRule" id="PRU00221"/>
    </source>
</evidence>
<dbReference type="Gene3D" id="2.130.10.10">
    <property type="entry name" value="YVTN repeat-like/Quinoprotein amine dehydrogenase"/>
    <property type="match status" value="2"/>
</dbReference>
<dbReference type="InterPro" id="IPR011047">
    <property type="entry name" value="Quinoprotein_ADH-like_sf"/>
</dbReference>
<feature type="repeat" description="WD" evidence="3">
    <location>
        <begin position="1164"/>
        <end position="1186"/>
    </location>
</feature>
<proteinExistence type="predicted"/>
<reference evidence="5" key="1">
    <citation type="submission" date="2014-07" db="EMBL/GenBank/DDBJ databases">
        <title>Genome sequencing of plant-pathogenic Streptomyces species.</title>
        <authorList>
            <person name="Harrison J."/>
            <person name="Sapp M."/>
            <person name="Thwaites R."/>
            <person name="Studholme D.J."/>
        </authorList>
    </citation>
    <scope>NUCLEOTIDE SEQUENCE [LARGE SCALE GENOMIC DNA]</scope>
    <source>
        <strain evidence="5">NCPPB 4445</strain>
    </source>
</reference>
<dbReference type="InterPro" id="IPR019775">
    <property type="entry name" value="WD40_repeat_CS"/>
</dbReference>
<dbReference type="EMBL" id="JPPY01000073">
    <property type="protein sequence ID" value="KND37028.1"/>
    <property type="molecule type" value="Genomic_DNA"/>
</dbReference>
<dbReference type="Proteomes" id="UP000037151">
    <property type="component" value="Unassembled WGS sequence"/>
</dbReference>
<dbReference type="AlphaFoldDB" id="A0A0L0KGM7"/>
<dbReference type="PROSITE" id="PS50082">
    <property type="entry name" value="WD_REPEATS_2"/>
    <property type="match status" value="3"/>
</dbReference>
<dbReference type="RefSeq" id="WP_050370502.1">
    <property type="nucleotide sequence ID" value="NZ_KQ257813.1"/>
</dbReference>
<organism evidence="4 5">
    <name type="scientific">Streptomyces acidiscabies</name>
    <dbReference type="NCBI Taxonomy" id="42234"/>
    <lineage>
        <taxon>Bacteria</taxon>
        <taxon>Bacillati</taxon>
        <taxon>Actinomycetota</taxon>
        <taxon>Actinomycetes</taxon>
        <taxon>Kitasatosporales</taxon>
        <taxon>Streptomycetaceae</taxon>
        <taxon>Streptomyces</taxon>
    </lineage>
</organism>
<dbReference type="InterPro" id="IPR027417">
    <property type="entry name" value="P-loop_NTPase"/>
</dbReference>
<dbReference type="PANTHER" id="PTHR19855:SF11">
    <property type="entry name" value="RIBOSOME BIOGENESIS PROTEIN WDR12"/>
    <property type="match status" value="1"/>
</dbReference>
<name>A0A0L0KGM7_9ACTN</name>
<evidence type="ECO:0000256" key="2">
    <source>
        <dbReference type="ARBA" id="ARBA00022737"/>
    </source>
</evidence>
<dbReference type="Pfam" id="PF00400">
    <property type="entry name" value="WD40"/>
    <property type="match status" value="1"/>
</dbReference>
<dbReference type="InterPro" id="IPR001680">
    <property type="entry name" value="WD40_rpt"/>
</dbReference>
<dbReference type="InterPro" id="IPR036322">
    <property type="entry name" value="WD40_repeat_dom_sf"/>
</dbReference>
<accession>A0A0L0KGM7</accession>
<dbReference type="OrthoDB" id="218695at2"/>
<dbReference type="PANTHER" id="PTHR19855">
    <property type="entry name" value="WD40 REPEAT PROTEIN 12, 37"/>
    <property type="match status" value="1"/>
</dbReference>
<sequence length="1266" mass="135081">MWDCRLIVVAVPDPRDEAFTADIAVQVAVVKGWWADEELGERRYEVAEAGELSALRDLEDFLREQEVVSAHRRQVLVVYITGHGVNPGSDEHYLLMPETDSGKLLNTAFQTSELITSVLESDVEHALVMVDSCRSGVLRVELPRLVRALSEERRSLTSRVVLTVGGENDRPRPKAFSNLLAAMAVYLREESSGYASSHLSFQDFHALMGELQQHSAAPDIHLVWPEHKVSRANSQHFPTPCLPNPGYRPTPDLTAVSGIPPHFTGRTAERDRITEFLRSGTTALVVTGVTGSGKTALLNWTATQGIDAAVLARDAEPDQLARALAGVPESDGDALDRLLDHIHDSVRREHRPLTVLIDGIDEAKNPTSVVTNLIGPLAQQRTDDGRPAVRMVLGVRSPRPDGPGAGRQPGLLDLLVTVTSAGPPLRTDDTAAVQADIEHYVRARLPGASDLARTIAERVAPSFLDARIAVDDLLSHGEPADAAWLDTLGQGTGELLRQEIRTEAARGGFPAEHIGYALSATAFAQGAGLPWADVWRCAIEALAGQEVPRVDALIRWLSNSRLMGYLTTGMEDGRTVYRPAHEHLAEVLRENEALRENPDASQQALARALVALCTAQGDRPHPYLLRHLVHHAKAGGILNDRVITEEFLVQETSGTVRGTLGLLGERTSDTARLYAWASIEPFLADASPRFRRDSLHFALPHQDGWKLLTAPDNILARTDTNLLSLTSFTSLIAAGTAAGTVHLWDPTTLTPLGRPVKGPAPNARALVAVGSRLAIGCDDGVWTCDPLSGRTERLPIGASVRCMVAYGDAGLAVGTDEGLVLYDGAGLREVQGGPVEGVAALGPVLAWYDGTFVHIDDGVSRERVEADVTALALFEDGEGRPVLALATPEAIEFRDVSARTPHRYRRIRRSAEALALCRDGLLAGAEGGVVRLWNPATGEETRRFSDGHTGSVTSLAVVTASDGTPVLASGSLDRTVRVWNAGMEQRQLTADGTLLAVLRDGLVSVGPERNLLVRSFGDGAVVRSIELPRRGETEVTALAACGAGRIVVGLSDGAVVRWDGRGWHMTGALTSPGACATALAVRDGVLAVGTSEGGVQYCDMTRDQFMRQQAVAGAVRALEFVGESLAVACERGVELHPLAGGPADKWPGWEGPAESLAAAGDEVLVAGGADGSVRVWEPGEGERVLSVRHDGPVSGVAVAGSLIVSTGRLDTTVRMWDLESGEEVRRIVTGVSLTEVCVVESLVVFGGPRGIAAVTRGGSGEPGFLR</sequence>
<evidence type="ECO:0000256" key="1">
    <source>
        <dbReference type="ARBA" id="ARBA00022574"/>
    </source>
</evidence>
<keyword evidence="1 3" id="KW-0853">WD repeat</keyword>
<gene>
    <name evidence="4" type="ORF">IQ63_11220</name>
</gene>
<dbReference type="SUPFAM" id="SSF50998">
    <property type="entry name" value="Quinoprotein alcohol dehydrogenase-like"/>
    <property type="match status" value="1"/>
</dbReference>
<keyword evidence="2" id="KW-0677">Repeat</keyword>
<dbReference type="PROSITE" id="PS50294">
    <property type="entry name" value="WD_REPEATS_REGION"/>
    <property type="match status" value="1"/>
</dbReference>
<dbReference type="InterPro" id="IPR020472">
    <property type="entry name" value="WD40_PAC1"/>
</dbReference>
<evidence type="ECO:0000313" key="4">
    <source>
        <dbReference type="EMBL" id="KND37028.1"/>
    </source>
</evidence>
<evidence type="ECO:0008006" key="6">
    <source>
        <dbReference type="Google" id="ProtNLM"/>
    </source>
</evidence>
<dbReference type="PRINTS" id="PR00320">
    <property type="entry name" value="GPROTEINBRPT"/>
</dbReference>
<comment type="caution">
    <text evidence="4">The sequence shown here is derived from an EMBL/GenBank/DDBJ whole genome shotgun (WGS) entry which is preliminary data.</text>
</comment>
<dbReference type="PATRIC" id="fig|42234.21.peg.2312"/>
<dbReference type="InterPro" id="IPR015943">
    <property type="entry name" value="WD40/YVTN_repeat-like_dom_sf"/>
</dbReference>
<dbReference type="SMART" id="SM00320">
    <property type="entry name" value="WD40"/>
    <property type="match status" value="6"/>
</dbReference>
<dbReference type="SUPFAM" id="SSF50978">
    <property type="entry name" value="WD40 repeat-like"/>
    <property type="match status" value="1"/>
</dbReference>
<evidence type="ECO:0000313" key="5">
    <source>
        <dbReference type="Proteomes" id="UP000037151"/>
    </source>
</evidence>
<dbReference type="SUPFAM" id="SSF52540">
    <property type="entry name" value="P-loop containing nucleoside triphosphate hydrolases"/>
    <property type="match status" value="1"/>
</dbReference>
<feature type="repeat" description="WD" evidence="3">
    <location>
        <begin position="1186"/>
        <end position="1226"/>
    </location>
</feature>
<feature type="repeat" description="WD" evidence="3">
    <location>
        <begin position="945"/>
        <end position="980"/>
    </location>
</feature>
<dbReference type="PROSITE" id="PS00678">
    <property type="entry name" value="WD_REPEATS_1"/>
    <property type="match status" value="1"/>
</dbReference>
<protein>
    <recommendedName>
        <fullName evidence="6">WD domain, G-beta repeat</fullName>
    </recommendedName>
</protein>
<dbReference type="Gene3D" id="3.40.50.300">
    <property type="entry name" value="P-loop containing nucleotide triphosphate hydrolases"/>
    <property type="match status" value="1"/>
</dbReference>